<dbReference type="InterPro" id="IPR000131">
    <property type="entry name" value="ATP_synth_F1_gsu"/>
</dbReference>
<sequence length="307" mass="33676">MFSRLLQRSRAPTSASTSCLFQAGQDQVRGAATLKTLSVRMRAIKNMQKITKAMKMVATAKFKKDMRTMENSLPFANPVLNLFQRLPVEEKAGGVTYVAVTSDKGLCGGVNTAVAKQVRLGVTAEEAKGNVSKIVVVGGKGVAALKRLYGDRFSTTFEECSKVPFTFAAASVIAERLAASKPARCKVVSNEFKSMVSYDTVAKHTYTIDEATSMDRGEWTKAMDVYSFEPSIYEVWQDLHEFYYGCVIYGSVIQSTTTETAQRMNAMENASKNAGEMYGKVELQYNRARQAKITTELCEIISGASAV</sequence>
<dbReference type="Pfam" id="PF00231">
    <property type="entry name" value="ATP-synt"/>
    <property type="match status" value="1"/>
</dbReference>
<dbReference type="Proteomes" id="UP000649617">
    <property type="component" value="Unassembled WGS sequence"/>
</dbReference>
<evidence type="ECO:0000256" key="4">
    <source>
        <dbReference type="ARBA" id="ARBA00022781"/>
    </source>
</evidence>
<evidence type="ECO:0000256" key="2">
    <source>
        <dbReference type="ARBA" id="ARBA00007681"/>
    </source>
</evidence>
<evidence type="ECO:0000256" key="5">
    <source>
        <dbReference type="ARBA" id="ARBA00023065"/>
    </source>
</evidence>
<dbReference type="GO" id="GO:0045259">
    <property type="term" value="C:proton-transporting ATP synthase complex"/>
    <property type="evidence" value="ECO:0007669"/>
    <property type="project" value="UniProtKB-KW"/>
</dbReference>
<comment type="subunit">
    <text evidence="9">F-type ATPases have 2 components, CF(1) - the catalytic core - and CF(0) - the membrane proton channel. CF(1) and CF(0) have multiple subunits.</text>
</comment>
<dbReference type="GO" id="GO:0046933">
    <property type="term" value="F:proton-transporting ATP synthase activity, rotational mechanism"/>
    <property type="evidence" value="ECO:0007669"/>
    <property type="project" value="InterPro"/>
</dbReference>
<protein>
    <recommendedName>
        <fullName evidence="9">ATP synthase subunit gamma</fullName>
    </recommendedName>
</protein>
<evidence type="ECO:0000313" key="10">
    <source>
        <dbReference type="EMBL" id="CAE7413159.1"/>
    </source>
</evidence>
<keyword evidence="7 9" id="KW-0139">CF(1)</keyword>
<dbReference type="PROSITE" id="PS00153">
    <property type="entry name" value="ATPASE_GAMMA"/>
    <property type="match status" value="1"/>
</dbReference>
<dbReference type="OrthoDB" id="239812at2759"/>
<dbReference type="PANTHER" id="PTHR11693">
    <property type="entry name" value="ATP SYNTHASE GAMMA CHAIN"/>
    <property type="match status" value="1"/>
</dbReference>
<proteinExistence type="inferred from homology"/>
<gene>
    <name evidence="10" type="primary">ATP5F1C</name>
    <name evidence="10" type="ORF">SPIL2461_LOCUS10190</name>
</gene>
<evidence type="ECO:0000313" key="11">
    <source>
        <dbReference type="Proteomes" id="UP000649617"/>
    </source>
</evidence>
<dbReference type="PANTHER" id="PTHR11693:SF22">
    <property type="entry name" value="ATP SYNTHASE SUBUNIT GAMMA, MITOCHONDRIAL"/>
    <property type="match status" value="1"/>
</dbReference>
<comment type="subcellular location">
    <subcellularLocation>
        <location evidence="1">Membrane</location>
        <topology evidence="1">Peripheral membrane protein</topology>
    </subcellularLocation>
</comment>
<keyword evidence="3 9" id="KW-0813">Transport</keyword>
<dbReference type="PRINTS" id="PR00126">
    <property type="entry name" value="ATPASEGAMMA"/>
</dbReference>
<evidence type="ECO:0000256" key="9">
    <source>
        <dbReference type="RuleBase" id="RU004001"/>
    </source>
</evidence>
<accession>A0A812R0G7</accession>
<dbReference type="Gene3D" id="1.10.287.80">
    <property type="entry name" value="ATP synthase, gamma subunit, helix hairpin domain"/>
    <property type="match status" value="1"/>
</dbReference>
<organism evidence="10 11">
    <name type="scientific">Symbiodinium pilosum</name>
    <name type="common">Dinoflagellate</name>
    <dbReference type="NCBI Taxonomy" id="2952"/>
    <lineage>
        <taxon>Eukaryota</taxon>
        <taxon>Sar</taxon>
        <taxon>Alveolata</taxon>
        <taxon>Dinophyceae</taxon>
        <taxon>Suessiales</taxon>
        <taxon>Symbiodiniaceae</taxon>
        <taxon>Symbiodinium</taxon>
    </lineage>
</organism>
<dbReference type="AlphaFoldDB" id="A0A812R0G7"/>
<dbReference type="InterPro" id="IPR035968">
    <property type="entry name" value="ATP_synth_F1_ATPase_gsu"/>
</dbReference>
<evidence type="ECO:0000256" key="6">
    <source>
        <dbReference type="ARBA" id="ARBA00023136"/>
    </source>
</evidence>
<evidence type="ECO:0000256" key="7">
    <source>
        <dbReference type="ARBA" id="ARBA00023196"/>
    </source>
</evidence>
<comment type="caution">
    <text evidence="10">The sequence shown here is derived from an EMBL/GenBank/DDBJ whole genome shotgun (WGS) entry which is preliminary data.</text>
</comment>
<dbReference type="PIRSF" id="PIRSF039089">
    <property type="entry name" value="ATP_synthase_gamma"/>
    <property type="match status" value="1"/>
</dbReference>
<reference evidence="10" key="1">
    <citation type="submission" date="2021-02" db="EMBL/GenBank/DDBJ databases">
        <authorList>
            <person name="Dougan E. K."/>
            <person name="Rhodes N."/>
            <person name="Thang M."/>
            <person name="Chan C."/>
        </authorList>
    </citation>
    <scope>NUCLEOTIDE SEQUENCE</scope>
</reference>
<comment type="similarity">
    <text evidence="2 9">Belongs to the ATPase gamma chain family.</text>
</comment>
<evidence type="ECO:0000256" key="3">
    <source>
        <dbReference type="ARBA" id="ARBA00022448"/>
    </source>
</evidence>
<dbReference type="SUPFAM" id="SSF52943">
    <property type="entry name" value="ATP synthase (F1-ATPase), gamma subunit"/>
    <property type="match status" value="1"/>
</dbReference>
<evidence type="ECO:0000256" key="8">
    <source>
        <dbReference type="ARBA" id="ARBA00023310"/>
    </source>
</evidence>
<keyword evidence="11" id="KW-1185">Reference proteome</keyword>
<dbReference type="CDD" id="cd12151">
    <property type="entry name" value="F1-ATPase_gamma"/>
    <property type="match status" value="1"/>
</dbReference>
<name>A0A812R0G7_SYMPI</name>
<dbReference type="InterPro" id="IPR023632">
    <property type="entry name" value="ATP_synth_F1_gsu_CS"/>
</dbReference>
<keyword evidence="8 9" id="KW-0066">ATP synthesis</keyword>
<keyword evidence="5 9" id="KW-0406">Ion transport</keyword>
<dbReference type="Gene3D" id="3.40.1380.10">
    <property type="match status" value="1"/>
</dbReference>
<dbReference type="EMBL" id="CAJNIZ010018624">
    <property type="protein sequence ID" value="CAE7413159.1"/>
    <property type="molecule type" value="Genomic_DNA"/>
</dbReference>
<dbReference type="NCBIfam" id="TIGR01146">
    <property type="entry name" value="ATPsyn_F1gamma"/>
    <property type="match status" value="1"/>
</dbReference>
<evidence type="ECO:0000256" key="1">
    <source>
        <dbReference type="ARBA" id="ARBA00004170"/>
    </source>
</evidence>
<keyword evidence="4 9" id="KW-0375">Hydrogen ion transport</keyword>
<keyword evidence="6" id="KW-0472">Membrane</keyword>